<dbReference type="GO" id="GO:0005737">
    <property type="term" value="C:cytoplasm"/>
    <property type="evidence" value="ECO:0007669"/>
    <property type="project" value="UniProtKB-SubCell"/>
</dbReference>
<evidence type="ECO:0000256" key="10">
    <source>
        <dbReference type="ARBA" id="ARBA00022695"/>
    </source>
</evidence>
<keyword evidence="8" id="KW-0344">Guanine-nucleotide releasing factor</keyword>
<evidence type="ECO:0000256" key="11">
    <source>
        <dbReference type="ARBA" id="ARBA00022741"/>
    </source>
</evidence>
<keyword evidence="16" id="KW-1185">Reference proteome</keyword>
<dbReference type="PANTHER" id="PTHR20884:SF8">
    <property type="entry name" value="GDP-D-GLUCOSE PHOSPHORYLASE 1"/>
    <property type="match status" value="1"/>
</dbReference>
<dbReference type="Pfam" id="PF26217">
    <property type="entry name" value="GDPGP1_N"/>
    <property type="match status" value="1"/>
</dbReference>
<evidence type="ECO:0000256" key="12">
    <source>
        <dbReference type="ARBA" id="ARBA00022801"/>
    </source>
</evidence>
<keyword evidence="10" id="KW-0548">Nucleotidyltransferase</keyword>
<dbReference type="EC" id="2.7.7.78" evidence="5"/>
<accession>A0AAG5DV53</accession>
<evidence type="ECO:0000256" key="5">
    <source>
        <dbReference type="ARBA" id="ARBA00012507"/>
    </source>
</evidence>
<dbReference type="InterPro" id="IPR058865">
    <property type="entry name" value="GDPGP1_C"/>
</dbReference>
<evidence type="ECO:0000256" key="8">
    <source>
        <dbReference type="ARBA" id="ARBA00022658"/>
    </source>
</evidence>
<dbReference type="Proteomes" id="UP000075880">
    <property type="component" value="Unassembled WGS sequence"/>
</dbReference>
<name>A0AAG5DV53_ANOAO</name>
<evidence type="ECO:0000256" key="1">
    <source>
        <dbReference type="ARBA" id="ARBA00000063"/>
    </source>
</evidence>
<dbReference type="InterPro" id="IPR058866">
    <property type="entry name" value="GDPGP1_N"/>
</dbReference>
<dbReference type="GO" id="GO:0016787">
    <property type="term" value="F:hydrolase activity"/>
    <property type="evidence" value="ECO:0007669"/>
    <property type="project" value="UniProtKB-KW"/>
</dbReference>
<proteinExistence type="inferred from homology"/>
<evidence type="ECO:0000256" key="9">
    <source>
        <dbReference type="ARBA" id="ARBA00022679"/>
    </source>
</evidence>
<dbReference type="AlphaFoldDB" id="A0AAG5DV53"/>
<keyword evidence="11" id="KW-0547">Nucleotide-binding</keyword>
<evidence type="ECO:0000256" key="6">
    <source>
        <dbReference type="ARBA" id="ARBA00018857"/>
    </source>
</evidence>
<keyword evidence="12" id="KW-0378">Hydrolase</keyword>
<evidence type="ECO:0000256" key="2">
    <source>
        <dbReference type="ARBA" id="ARBA00003049"/>
    </source>
</evidence>
<dbReference type="PANTHER" id="PTHR20884">
    <property type="entry name" value="GDP-D-GLUCOSE PHOSPHORYLASE 1"/>
    <property type="match status" value="1"/>
</dbReference>
<keyword evidence="9" id="KW-0808">Transferase</keyword>
<dbReference type="GO" id="GO:0005085">
    <property type="term" value="F:guanyl-nucleotide exchange factor activity"/>
    <property type="evidence" value="ECO:0007669"/>
    <property type="project" value="UniProtKB-KW"/>
</dbReference>
<feature type="domain" description="GDPGP1-like C-terminal" evidence="13">
    <location>
        <begin position="228"/>
        <end position="334"/>
    </location>
</feature>
<dbReference type="GO" id="GO:0000166">
    <property type="term" value="F:nucleotide binding"/>
    <property type="evidence" value="ECO:0007669"/>
    <property type="project" value="UniProtKB-KW"/>
</dbReference>
<dbReference type="GO" id="GO:0006006">
    <property type="term" value="P:glucose metabolic process"/>
    <property type="evidence" value="ECO:0007669"/>
    <property type="project" value="TreeGrafter"/>
</dbReference>
<feature type="domain" description="GDPGP1-like N-terminal" evidence="14">
    <location>
        <begin position="26"/>
        <end position="197"/>
    </location>
</feature>
<dbReference type="InterPro" id="IPR036265">
    <property type="entry name" value="HIT-like_sf"/>
</dbReference>
<reference evidence="15" key="1">
    <citation type="submission" date="2024-04" db="UniProtKB">
        <authorList>
            <consortium name="EnsemblMetazoa"/>
        </authorList>
    </citation>
    <scope>IDENTIFICATION</scope>
    <source>
        <strain evidence="15">EBRO</strain>
    </source>
</reference>
<dbReference type="InterPro" id="IPR026506">
    <property type="entry name" value="GDPGP"/>
</dbReference>
<evidence type="ECO:0000256" key="3">
    <source>
        <dbReference type="ARBA" id="ARBA00004496"/>
    </source>
</evidence>
<evidence type="ECO:0000259" key="13">
    <source>
        <dbReference type="Pfam" id="PF26216"/>
    </source>
</evidence>
<comment type="catalytic activity">
    <reaction evidence="1">
        <text>GDP-alpha-D-glucose + phosphate = alpha-D-glucose 1-phosphate + GDP + H(+)</text>
        <dbReference type="Rhea" id="RHEA:30387"/>
        <dbReference type="ChEBI" id="CHEBI:15378"/>
        <dbReference type="ChEBI" id="CHEBI:43474"/>
        <dbReference type="ChEBI" id="CHEBI:58189"/>
        <dbReference type="ChEBI" id="CHEBI:58601"/>
        <dbReference type="ChEBI" id="CHEBI:62230"/>
        <dbReference type="EC" id="2.7.7.78"/>
    </reaction>
</comment>
<dbReference type="SUPFAM" id="SSF54197">
    <property type="entry name" value="HIT-like"/>
    <property type="match status" value="1"/>
</dbReference>
<evidence type="ECO:0000256" key="4">
    <source>
        <dbReference type="ARBA" id="ARBA00006451"/>
    </source>
</evidence>
<sequence>MSEPEQSPRAVKSYVVHDALGPDSELQRLLQTAWSKRHDAGVGFRYRLRIERERVIEGQFGFLLQLNKQRLTERRQPQQFQLAAPFDPTKFHFALVDASEVLLELRIDSATNRACASHSKGTTAGQTAVSLLINNSPLTPYHSLVLPERELLRPQVLTLTSLRAALVLLMRLPDRRYRLGYNSPGALASVNHLHLHLLRIDRDLYVQSADLIPIRGFPLLHRLPDLLPAQGFCYVLRDQADLPTVCEGLHRLVATLLERRLAHNLFFTWTHLHESSTSSTIRVVVYPRIRQCANKTACSFNAAFLELSGFVPVGEPSDFEGLTEVSVVRALREAQGDVYGALRDIFAEENPSAATESVIAADKRQ</sequence>
<comment type="subcellular location">
    <subcellularLocation>
        <location evidence="3">Cytoplasm</location>
    </subcellularLocation>
</comment>
<evidence type="ECO:0000259" key="14">
    <source>
        <dbReference type="Pfam" id="PF26217"/>
    </source>
</evidence>
<dbReference type="Gene3D" id="3.30.428.10">
    <property type="entry name" value="HIT-like"/>
    <property type="match status" value="1"/>
</dbReference>
<evidence type="ECO:0000256" key="7">
    <source>
        <dbReference type="ARBA" id="ARBA00022490"/>
    </source>
</evidence>
<organism evidence="15 16">
    <name type="scientific">Anopheles atroparvus</name>
    <name type="common">European mosquito</name>
    <dbReference type="NCBI Taxonomy" id="41427"/>
    <lineage>
        <taxon>Eukaryota</taxon>
        <taxon>Metazoa</taxon>
        <taxon>Ecdysozoa</taxon>
        <taxon>Arthropoda</taxon>
        <taxon>Hexapoda</taxon>
        <taxon>Insecta</taxon>
        <taxon>Pterygota</taxon>
        <taxon>Neoptera</taxon>
        <taxon>Endopterygota</taxon>
        <taxon>Diptera</taxon>
        <taxon>Nematocera</taxon>
        <taxon>Culicoidea</taxon>
        <taxon>Culicidae</taxon>
        <taxon>Anophelinae</taxon>
        <taxon>Anopheles</taxon>
    </lineage>
</organism>
<dbReference type="Pfam" id="PF26216">
    <property type="entry name" value="GDPGP1_C"/>
    <property type="match status" value="1"/>
</dbReference>
<dbReference type="EnsemblMetazoa" id="ENSAATROPT017031">
    <property type="protein sequence ID" value="ENSAATROPP015011"/>
    <property type="gene ID" value="ENSAATROPG013939"/>
</dbReference>
<comment type="similarity">
    <text evidence="4">Belongs to the GDPGP1 family.</text>
</comment>
<evidence type="ECO:0000313" key="16">
    <source>
        <dbReference type="Proteomes" id="UP000075880"/>
    </source>
</evidence>
<keyword evidence="7" id="KW-0963">Cytoplasm</keyword>
<dbReference type="GO" id="GO:0080048">
    <property type="term" value="F:GDP-D-glucose phosphorylase activity"/>
    <property type="evidence" value="ECO:0007669"/>
    <property type="project" value="UniProtKB-EC"/>
</dbReference>
<comment type="function">
    <text evidence="2">Specific and highly efficient GDP-D-glucose phosphorylase regulating the levels of GDP-D-glucose in cells.</text>
</comment>
<evidence type="ECO:0000313" key="15">
    <source>
        <dbReference type="EnsemblMetazoa" id="ENSAATROPP015011"/>
    </source>
</evidence>
<protein>
    <recommendedName>
        <fullName evidence="6">GDP-D-glucose phosphorylase 1</fullName>
        <ecNumber evidence="5">2.7.7.78</ecNumber>
    </recommendedName>
</protein>